<dbReference type="Gene3D" id="3.40.50.1390">
    <property type="entry name" value="Resolvase, N-terminal catalytic domain"/>
    <property type="match status" value="1"/>
</dbReference>
<sequence length="183" mass="19953">METIGYCRVSTDDQSIANQQMQIEEAGYNIAKWFTDEAVSGSVKASSRDGFSRLLAYAREGDTVVVVAVDRLGRDTIDVLSTVKALQAKGVRVVSLREGFDLSTPIGEAMLGIMSTLAQLERSLIAERRKAGIERAKAEGVHMGRPVKASSKAVQTLISQGKTRLQIQEELGISKATYYRLAK</sequence>
<dbReference type="PROSITE" id="PS51736">
    <property type="entry name" value="RECOMBINASES_3"/>
    <property type="match status" value="1"/>
</dbReference>
<dbReference type="InterPro" id="IPR006119">
    <property type="entry name" value="Resolv_N"/>
</dbReference>
<evidence type="ECO:0000256" key="3">
    <source>
        <dbReference type="ARBA" id="ARBA00023172"/>
    </source>
</evidence>
<evidence type="ECO:0000259" key="6">
    <source>
        <dbReference type="PROSITE" id="PS51736"/>
    </source>
</evidence>
<dbReference type="PANTHER" id="PTHR30461">
    <property type="entry name" value="DNA-INVERTASE FROM LAMBDOID PROPHAGE"/>
    <property type="match status" value="1"/>
</dbReference>
<dbReference type="GO" id="GO:0003677">
    <property type="term" value="F:DNA binding"/>
    <property type="evidence" value="ECO:0007669"/>
    <property type="project" value="UniProtKB-KW"/>
</dbReference>
<dbReference type="PROSITE" id="PS00397">
    <property type="entry name" value="RECOMBINASES_1"/>
    <property type="match status" value="1"/>
</dbReference>
<dbReference type="AlphaFoldDB" id="A0A0A6ZSG7"/>
<dbReference type="SMART" id="SM00857">
    <property type="entry name" value="Resolvase"/>
    <property type="match status" value="1"/>
</dbReference>
<dbReference type="SUPFAM" id="SSF53041">
    <property type="entry name" value="Resolvase-like"/>
    <property type="match status" value="1"/>
</dbReference>
<dbReference type="KEGG" id="sdz:Asd1617_01729"/>
<organism evidence="7 8">
    <name type="scientific">Shigella dysenteriae 1617</name>
    <dbReference type="NCBI Taxonomy" id="754093"/>
    <lineage>
        <taxon>Bacteria</taxon>
        <taxon>Pseudomonadati</taxon>
        <taxon>Pseudomonadota</taxon>
        <taxon>Gammaproteobacteria</taxon>
        <taxon>Enterobacterales</taxon>
        <taxon>Enterobacteriaceae</taxon>
        <taxon>Shigella</taxon>
    </lineage>
</organism>
<dbReference type="RefSeq" id="WP_000447713.1">
    <property type="nucleotide sequence ID" value="NZ_ADUT01000058.1"/>
</dbReference>
<dbReference type="GO" id="GO:0015074">
    <property type="term" value="P:DNA integration"/>
    <property type="evidence" value="ECO:0007669"/>
    <property type="project" value="UniProtKB-KW"/>
</dbReference>
<evidence type="ECO:0000256" key="2">
    <source>
        <dbReference type="ARBA" id="ARBA00023125"/>
    </source>
</evidence>
<keyword evidence="2" id="KW-0238">DNA-binding</keyword>
<gene>
    <name evidence="7" type="ORF">Asd1617_01729</name>
</gene>
<dbReference type="InterPro" id="IPR036162">
    <property type="entry name" value="Resolvase-like_N_sf"/>
</dbReference>
<dbReference type="HOGENOM" id="CLU_010686_8_2_6"/>
<evidence type="ECO:0000256" key="4">
    <source>
        <dbReference type="PIRSR" id="PIRSR606118-50"/>
    </source>
</evidence>
<name>A0A0A6ZSG7_SHIDY</name>
<keyword evidence="3" id="KW-0233">DNA recombination</keyword>
<dbReference type="GO" id="GO:0000150">
    <property type="term" value="F:DNA strand exchange activity"/>
    <property type="evidence" value="ECO:0007669"/>
    <property type="project" value="InterPro"/>
</dbReference>
<feature type="active site" description="O-(5'-phospho-DNA)-serine intermediate" evidence="4 5">
    <location>
        <position position="10"/>
    </location>
</feature>
<dbReference type="Pfam" id="PF00239">
    <property type="entry name" value="Resolvase"/>
    <property type="match status" value="1"/>
</dbReference>
<dbReference type="PATRIC" id="fig|754093.4.peg.1682"/>
<dbReference type="PROSITE" id="PS00398">
    <property type="entry name" value="RECOMBINASES_2"/>
    <property type="match status" value="1"/>
</dbReference>
<keyword evidence="1" id="KW-0229">DNA integration</keyword>
<evidence type="ECO:0000256" key="5">
    <source>
        <dbReference type="PROSITE-ProRule" id="PRU10137"/>
    </source>
</evidence>
<evidence type="ECO:0000313" key="8">
    <source>
        <dbReference type="Proteomes" id="UP000031647"/>
    </source>
</evidence>
<proteinExistence type="predicted"/>
<evidence type="ECO:0000313" key="7">
    <source>
        <dbReference type="EMBL" id="AHA64556.1"/>
    </source>
</evidence>
<dbReference type="PANTHER" id="PTHR30461:SF2">
    <property type="entry name" value="SERINE RECOMBINASE PINE-RELATED"/>
    <property type="match status" value="1"/>
</dbReference>
<reference evidence="7 8" key="1">
    <citation type="submission" date="2013-09" db="EMBL/GenBank/DDBJ databases">
        <title>Comparative genomics of Sd1617 to representative strains in evaluating its pathogenesis.</title>
        <authorList>
            <person name="Aksomboon Vongsawan A."/>
            <person name="Kapatral V."/>
            <person name="Vaisvil B."/>
            <person name="Serichantalergs O."/>
            <person name="Hale T.L."/>
            <person name="Mason C.J."/>
        </authorList>
    </citation>
    <scope>NUCLEOTIDE SEQUENCE [LARGE SCALE GENOMIC DNA]</scope>
    <source>
        <strain evidence="7 8">1617</strain>
    </source>
</reference>
<dbReference type="CDD" id="cd03768">
    <property type="entry name" value="SR_ResInv"/>
    <property type="match status" value="1"/>
</dbReference>
<feature type="domain" description="Resolvase/invertase-type recombinase catalytic" evidence="6">
    <location>
        <begin position="2"/>
        <end position="140"/>
    </location>
</feature>
<protein>
    <submittedName>
        <fullName evidence="7">Resolvase</fullName>
    </submittedName>
</protein>
<dbReference type="EMBL" id="CP006736">
    <property type="protein sequence ID" value="AHA64556.1"/>
    <property type="molecule type" value="Genomic_DNA"/>
</dbReference>
<evidence type="ECO:0000256" key="1">
    <source>
        <dbReference type="ARBA" id="ARBA00022908"/>
    </source>
</evidence>
<dbReference type="InterPro" id="IPR050639">
    <property type="entry name" value="SSR_resolvase"/>
</dbReference>
<dbReference type="InterPro" id="IPR006118">
    <property type="entry name" value="Recombinase_CS"/>
</dbReference>
<dbReference type="Proteomes" id="UP000031647">
    <property type="component" value="Chromosome"/>
</dbReference>
<accession>A0A0A6ZSG7</accession>